<dbReference type="Proteomes" id="UP001604336">
    <property type="component" value="Unassembled WGS sequence"/>
</dbReference>
<dbReference type="EMBL" id="JBFOLK010000008">
    <property type="protein sequence ID" value="KAL2491847.1"/>
    <property type="molecule type" value="Genomic_DNA"/>
</dbReference>
<organism evidence="3 4">
    <name type="scientific">Abeliophyllum distichum</name>
    <dbReference type="NCBI Taxonomy" id="126358"/>
    <lineage>
        <taxon>Eukaryota</taxon>
        <taxon>Viridiplantae</taxon>
        <taxon>Streptophyta</taxon>
        <taxon>Embryophyta</taxon>
        <taxon>Tracheophyta</taxon>
        <taxon>Spermatophyta</taxon>
        <taxon>Magnoliopsida</taxon>
        <taxon>eudicotyledons</taxon>
        <taxon>Gunneridae</taxon>
        <taxon>Pentapetalae</taxon>
        <taxon>asterids</taxon>
        <taxon>lamiids</taxon>
        <taxon>Lamiales</taxon>
        <taxon>Oleaceae</taxon>
        <taxon>Forsythieae</taxon>
        <taxon>Abeliophyllum</taxon>
    </lineage>
</organism>
<feature type="region of interest" description="Disordered" evidence="1">
    <location>
        <begin position="1"/>
        <end position="21"/>
    </location>
</feature>
<keyword evidence="4" id="KW-1185">Reference proteome</keyword>
<accession>A0ABD1RTU3</accession>
<comment type="caution">
    <text evidence="3">The sequence shown here is derived from an EMBL/GenBank/DDBJ whole genome shotgun (WGS) entry which is preliminary data.</text>
</comment>
<dbReference type="PANTHER" id="PTHR46387">
    <property type="entry name" value="POLYNUCLEOTIDYL TRANSFERASE, RIBONUCLEASE H-LIKE SUPERFAMILY PROTEIN"/>
    <property type="match status" value="1"/>
</dbReference>
<dbReference type="PANTHER" id="PTHR46387:SF47">
    <property type="entry name" value="OS08G0481175 PROTEIN"/>
    <property type="match status" value="1"/>
</dbReference>
<dbReference type="AlphaFoldDB" id="A0ABD1RTU3"/>
<dbReference type="InterPro" id="IPR012337">
    <property type="entry name" value="RNaseH-like_sf"/>
</dbReference>
<dbReference type="InterPro" id="IPR036397">
    <property type="entry name" value="RNaseH_sf"/>
</dbReference>
<dbReference type="Pfam" id="PF13456">
    <property type="entry name" value="RVT_3"/>
    <property type="match status" value="1"/>
</dbReference>
<sequence length="170" mass="18949">MSKRKKKVPRAEKYRSLPDSSPTHRLGRIIGRPLYVEASVNGIPIAKAKYEALIVGLELLLEMGVKNVFVKGDSQLVINQLAGTFICQSSFVISLYEIGQELPEGFGQVELQYLNRMYNDLMDELAQMASGYSKMLNLDSVCEYGVIMPTVQRKANGFSVHFIVDGNVVD</sequence>
<evidence type="ECO:0000313" key="4">
    <source>
        <dbReference type="Proteomes" id="UP001604336"/>
    </source>
</evidence>
<evidence type="ECO:0000259" key="2">
    <source>
        <dbReference type="Pfam" id="PF13456"/>
    </source>
</evidence>
<gene>
    <name evidence="3" type="ORF">Adt_27475</name>
</gene>
<evidence type="ECO:0000256" key="1">
    <source>
        <dbReference type="SAM" id="MobiDB-lite"/>
    </source>
</evidence>
<dbReference type="InterPro" id="IPR002156">
    <property type="entry name" value="RNaseH_domain"/>
</dbReference>
<protein>
    <submittedName>
        <fullName evidence="3">Ribonuclease H</fullName>
    </submittedName>
</protein>
<reference evidence="4" key="1">
    <citation type="submission" date="2024-07" db="EMBL/GenBank/DDBJ databases">
        <title>Two chromosome-level genome assemblies of Korean endemic species Abeliophyllum distichum and Forsythia ovata (Oleaceae).</title>
        <authorList>
            <person name="Jang H."/>
        </authorList>
    </citation>
    <scope>NUCLEOTIDE SEQUENCE [LARGE SCALE GENOMIC DNA]</scope>
</reference>
<evidence type="ECO:0000313" key="3">
    <source>
        <dbReference type="EMBL" id="KAL2491847.1"/>
    </source>
</evidence>
<feature type="domain" description="RNase H type-1" evidence="2">
    <location>
        <begin position="44"/>
        <end position="129"/>
    </location>
</feature>
<dbReference type="SUPFAM" id="SSF53098">
    <property type="entry name" value="Ribonuclease H-like"/>
    <property type="match status" value="1"/>
</dbReference>
<name>A0ABD1RTU3_9LAMI</name>
<dbReference type="Gene3D" id="3.30.420.10">
    <property type="entry name" value="Ribonuclease H-like superfamily/Ribonuclease H"/>
    <property type="match status" value="1"/>
</dbReference>
<proteinExistence type="predicted"/>